<sequence length="416" mass="45708">MPETEKALDLRVVLEGSTPEIWRTLRVPASARLNDLHEAIQRAFGWENRHLHLFHPEGASGQARTIAGDSDSADELGLESAVGMAMTELLSSEGSWLEYEYDLGDSWIHLVEVAGHALAPAGQICCLDGANRGPLEDAGGIGGYEEKRDILADPTGPDYADIADWYEYVTGLSAKNFDPAEFDLEAVNRSLARLSLQLAESTPTPEERAAVVRPVRWLLERARPDGLELTKDGYLKPALVQETIVALGWEEPWCGSMNRESQAPDVARLRGQLQEWKLLRKYKGRLLPAPAARKTYDDDSALWDYLTARLASPGNLALEVGMGVLVWWLLNDRVPTYMQVGEAMAGALVQSGLRPADGGPVTEADGRAIYYELWHQLSTLGIFEQHLAVLTPSVPTAAGTKFLLHLNRQLAYSVTG</sequence>
<dbReference type="Pfam" id="PF07929">
    <property type="entry name" value="PRiA4_ORF3"/>
    <property type="match status" value="1"/>
</dbReference>
<name>A0ABS9L2F5_9MICC</name>
<dbReference type="EMBL" id="JAKLTQ010000001">
    <property type="protein sequence ID" value="MCG2620877.1"/>
    <property type="molecule type" value="Genomic_DNA"/>
</dbReference>
<evidence type="ECO:0000313" key="3">
    <source>
        <dbReference type="Proteomes" id="UP001165368"/>
    </source>
</evidence>
<dbReference type="PANTHER" id="PTHR41878:SF1">
    <property type="entry name" value="TNPR PROTEIN"/>
    <property type="match status" value="1"/>
</dbReference>
<organism evidence="2 3">
    <name type="scientific">Arthrobacter hankyongi</name>
    <dbReference type="NCBI Taxonomy" id="2904801"/>
    <lineage>
        <taxon>Bacteria</taxon>
        <taxon>Bacillati</taxon>
        <taxon>Actinomycetota</taxon>
        <taxon>Actinomycetes</taxon>
        <taxon>Micrococcales</taxon>
        <taxon>Micrococcaceae</taxon>
        <taxon>Arthrobacter</taxon>
    </lineage>
</organism>
<keyword evidence="3" id="KW-1185">Reference proteome</keyword>
<dbReference type="RefSeq" id="WP_237817959.1">
    <property type="nucleotide sequence ID" value="NZ_JAKLTQ010000001.1"/>
</dbReference>
<dbReference type="InterPro" id="IPR012912">
    <property type="entry name" value="Plasmid_pRiA4b_Orf3-like"/>
</dbReference>
<evidence type="ECO:0000259" key="1">
    <source>
        <dbReference type="Pfam" id="PF07929"/>
    </source>
</evidence>
<comment type="caution">
    <text evidence="2">The sequence shown here is derived from an EMBL/GenBank/DDBJ whole genome shotgun (WGS) entry which is preliminary data.</text>
</comment>
<dbReference type="InterPro" id="IPR024047">
    <property type="entry name" value="MM3350-like_sf"/>
</dbReference>
<reference evidence="2" key="1">
    <citation type="submission" date="2022-01" db="EMBL/GenBank/DDBJ databases">
        <authorList>
            <person name="Jo J.-H."/>
            <person name="Im W.-T."/>
        </authorList>
    </citation>
    <scope>NUCLEOTIDE SEQUENCE</scope>
    <source>
        <strain evidence="2">I2-34</strain>
    </source>
</reference>
<evidence type="ECO:0000313" key="2">
    <source>
        <dbReference type="EMBL" id="MCG2620877.1"/>
    </source>
</evidence>
<dbReference type="PANTHER" id="PTHR41878">
    <property type="entry name" value="LEXA REPRESSOR-RELATED"/>
    <property type="match status" value="1"/>
</dbReference>
<gene>
    <name evidence="2" type="ORF">LVY72_02990</name>
</gene>
<dbReference type="Proteomes" id="UP001165368">
    <property type="component" value="Unassembled WGS sequence"/>
</dbReference>
<proteinExistence type="predicted"/>
<protein>
    <submittedName>
        <fullName evidence="2">Plasmid pRiA4b ORF-3 family protein</fullName>
    </submittedName>
</protein>
<dbReference type="SUPFAM" id="SSF159941">
    <property type="entry name" value="MM3350-like"/>
    <property type="match status" value="1"/>
</dbReference>
<feature type="domain" description="Plasmid pRiA4b Orf3-like" evidence="1">
    <location>
        <begin position="7"/>
        <end position="185"/>
    </location>
</feature>
<dbReference type="Gene3D" id="3.10.290.30">
    <property type="entry name" value="MM3350-like"/>
    <property type="match status" value="1"/>
</dbReference>
<accession>A0ABS9L2F5</accession>